<evidence type="ECO:0000313" key="3">
    <source>
        <dbReference type="EMBL" id="MEX4010255.1"/>
    </source>
</evidence>
<feature type="compositionally biased region" description="Polar residues" evidence="1">
    <location>
        <begin position="55"/>
        <end position="66"/>
    </location>
</feature>
<sequence length="66" mass="7210">MKNNREAYSLIIAAIILVLVLVGFLYFDSDAPITGDIAPERHEMETDAPHEVDQTPPSATGTIDEP</sequence>
<gene>
    <name evidence="3" type="ORF">V1479_23315</name>
</gene>
<dbReference type="EMBL" id="JAZHFV010000011">
    <property type="protein sequence ID" value="MEX4010255.1"/>
    <property type="molecule type" value="Genomic_DNA"/>
</dbReference>
<evidence type="ECO:0000256" key="1">
    <source>
        <dbReference type="SAM" id="MobiDB-lite"/>
    </source>
</evidence>
<evidence type="ECO:0008006" key="5">
    <source>
        <dbReference type="Google" id="ProtNLM"/>
    </source>
</evidence>
<proteinExistence type="predicted"/>
<evidence type="ECO:0000313" key="4">
    <source>
        <dbReference type="Proteomes" id="UP001559025"/>
    </source>
</evidence>
<organism evidence="3 4">
    <name type="scientific">Neoaquamicrobium sediminum</name>
    <dbReference type="NCBI Taxonomy" id="1849104"/>
    <lineage>
        <taxon>Bacteria</taxon>
        <taxon>Pseudomonadati</taxon>
        <taxon>Pseudomonadota</taxon>
        <taxon>Alphaproteobacteria</taxon>
        <taxon>Hyphomicrobiales</taxon>
        <taxon>Phyllobacteriaceae</taxon>
        <taxon>Neoaquamicrobium</taxon>
    </lineage>
</organism>
<accession>A0ABV3WZZ8</accession>
<comment type="caution">
    <text evidence="3">The sequence shown here is derived from an EMBL/GenBank/DDBJ whole genome shotgun (WGS) entry which is preliminary data.</text>
</comment>
<dbReference type="Proteomes" id="UP001559025">
    <property type="component" value="Unassembled WGS sequence"/>
</dbReference>
<protein>
    <recommendedName>
        <fullName evidence="5">Ti type entry exclusion protein TrbK</fullName>
    </recommendedName>
</protein>
<reference evidence="3 4" key="1">
    <citation type="submission" date="2024-01" db="EMBL/GenBank/DDBJ databases">
        <title>New evidence supports the origin of RcGTA from prophage.</title>
        <authorList>
            <person name="Xu Y."/>
            <person name="Liu B."/>
            <person name="Chen F."/>
        </authorList>
    </citation>
    <scope>NUCLEOTIDE SEQUENCE [LARGE SCALE GENOMIC DNA]</scope>
    <source>
        <strain evidence="3 4">CBW1107-2</strain>
    </source>
</reference>
<keyword evidence="2" id="KW-0812">Transmembrane</keyword>
<feature type="region of interest" description="Disordered" evidence="1">
    <location>
        <begin position="36"/>
        <end position="66"/>
    </location>
</feature>
<evidence type="ECO:0000256" key="2">
    <source>
        <dbReference type="SAM" id="Phobius"/>
    </source>
</evidence>
<keyword evidence="2" id="KW-1133">Transmembrane helix</keyword>
<keyword evidence="4" id="KW-1185">Reference proteome</keyword>
<keyword evidence="2" id="KW-0472">Membrane</keyword>
<feature type="transmembrane region" description="Helical" evidence="2">
    <location>
        <begin position="7"/>
        <end position="27"/>
    </location>
</feature>
<name>A0ABV3WZZ8_9HYPH</name>
<feature type="compositionally biased region" description="Basic and acidic residues" evidence="1">
    <location>
        <begin position="38"/>
        <end position="53"/>
    </location>
</feature>
<dbReference type="RefSeq" id="WP_368804970.1">
    <property type="nucleotide sequence ID" value="NZ_JAZHFV010000011.1"/>
</dbReference>